<accession>I7M763</accession>
<dbReference type="AlphaFoldDB" id="I7M763"/>
<feature type="region of interest" description="Disordered" evidence="1">
    <location>
        <begin position="169"/>
        <end position="270"/>
    </location>
</feature>
<dbReference type="Proteomes" id="UP000009168">
    <property type="component" value="Unassembled WGS sequence"/>
</dbReference>
<feature type="region of interest" description="Disordered" evidence="1">
    <location>
        <begin position="352"/>
        <end position="384"/>
    </location>
</feature>
<keyword evidence="3" id="KW-1185">Reference proteome</keyword>
<dbReference type="InParanoid" id="I7M763"/>
<gene>
    <name evidence="2" type="ORF">TTHERM_00561230</name>
</gene>
<sequence length="859" mass="95457">MSATQKRNSDTDLFFIIESLTIYFEKILEIMDEPLKNYSKTEWFKFKELLTSPDLSPCKCFSYANSLKLVKPQPIVKVATFNLGDLGDQQSTVSQPQSNQQSVTQTPVLTLKKQEPSITVPSLISLSTVSPPNTFQKQYSFNTSKILNENKEQEQKKTKNSIINVQSLQQTSQPQIQQQNGNSSTQQNLLSPPPQTYLGAQSQPHFNYSNQISMNSISGSPSKIQSSAQTQTNISTTQAGKSSHNTSNQSSLGNNNYLNGGSSNNPSQNVKQIQQTLQNISSIGISSANQNQAVGSNRIHSISINSANNSSNLNFSSNQTNAHNAAAAGSNPNNNNSSSNNYAVDERLRSPQLNSSNQNGIYLSKTSSRNQATSASRLKNKNHISVSNISNLQVSSKKSPSQLEKLVSSTKVPQAHMKAQKSLQIDIKENSFQSRNNLQSNPSVMSSTSTRVDLSKINQNSIGNLLSTSKNLTGSPQYITSSTNYGNYNSHLLSSVGSSQNGYSSSASKGLTNNLSSKRFEGQSMTDRIRDKPQMNSIKTESVLIENSPPNHNNYTDNSSNGNFNNASPENKQNQNPLTFTSSTSNSILNLGLQQVPQNIVQIQQQVIQEQPQNESIGSPSNTPLTTAIGIEHPPIRKRARRETRKLSLEKFQNNIDAVQRQSELEENGITPILPLAHNKGYQQVLMNRLDILHSPNNHQEKKRDPSPVNNRIACDKIQGIHDFQKFKAEEDVVKENPYKHLLQKVQQRINVFLMDSKTLELISGKFTDVEETKRHREQANKQGAAVSFQSANNNVNGGVQERQEIKRDKLKKYSVFAKKGQDQQNLKKVDDQITKDELKLVNPLIKQRKRDEKKKLII</sequence>
<name>I7M763_TETTS</name>
<feature type="compositionally biased region" description="Polar residues" evidence="1">
    <location>
        <begin position="198"/>
        <end position="215"/>
    </location>
</feature>
<evidence type="ECO:0000313" key="3">
    <source>
        <dbReference type="Proteomes" id="UP000009168"/>
    </source>
</evidence>
<protein>
    <submittedName>
        <fullName evidence="2">Uncharacterized protein</fullName>
    </submittedName>
</protein>
<feature type="compositionally biased region" description="Low complexity" evidence="1">
    <location>
        <begin position="216"/>
        <end position="227"/>
    </location>
</feature>
<reference evidence="3" key="1">
    <citation type="journal article" date="2006" name="PLoS Biol.">
        <title>Macronuclear genome sequence of the ciliate Tetrahymena thermophila, a model eukaryote.</title>
        <authorList>
            <person name="Eisen J.A."/>
            <person name="Coyne R.S."/>
            <person name="Wu M."/>
            <person name="Wu D."/>
            <person name="Thiagarajan M."/>
            <person name="Wortman J.R."/>
            <person name="Badger J.H."/>
            <person name="Ren Q."/>
            <person name="Amedeo P."/>
            <person name="Jones K.M."/>
            <person name="Tallon L.J."/>
            <person name="Delcher A.L."/>
            <person name="Salzberg S.L."/>
            <person name="Silva J.C."/>
            <person name="Haas B.J."/>
            <person name="Majoros W.H."/>
            <person name="Farzad M."/>
            <person name="Carlton J.M."/>
            <person name="Smith R.K. Jr."/>
            <person name="Garg J."/>
            <person name="Pearlman R.E."/>
            <person name="Karrer K.M."/>
            <person name="Sun L."/>
            <person name="Manning G."/>
            <person name="Elde N.C."/>
            <person name="Turkewitz A.P."/>
            <person name="Asai D.J."/>
            <person name="Wilkes D.E."/>
            <person name="Wang Y."/>
            <person name="Cai H."/>
            <person name="Collins K."/>
            <person name="Stewart B.A."/>
            <person name="Lee S.R."/>
            <person name="Wilamowska K."/>
            <person name="Weinberg Z."/>
            <person name="Ruzzo W.L."/>
            <person name="Wloga D."/>
            <person name="Gaertig J."/>
            <person name="Frankel J."/>
            <person name="Tsao C.-C."/>
            <person name="Gorovsky M.A."/>
            <person name="Keeling P.J."/>
            <person name="Waller R.F."/>
            <person name="Patron N.J."/>
            <person name="Cherry J.M."/>
            <person name="Stover N.A."/>
            <person name="Krieger C.J."/>
            <person name="del Toro C."/>
            <person name="Ryder H.F."/>
            <person name="Williamson S.C."/>
            <person name="Barbeau R.A."/>
            <person name="Hamilton E.P."/>
            <person name="Orias E."/>
        </authorList>
    </citation>
    <scope>NUCLEOTIDE SEQUENCE [LARGE SCALE GENOMIC DNA]</scope>
    <source>
        <strain evidence="3">SB210</strain>
    </source>
</reference>
<feature type="region of interest" description="Disordered" evidence="1">
    <location>
        <begin position="496"/>
        <end position="583"/>
    </location>
</feature>
<feature type="compositionally biased region" description="Low complexity" evidence="1">
    <location>
        <begin position="169"/>
        <end position="190"/>
    </location>
</feature>
<feature type="region of interest" description="Disordered" evidence="1">
    <location>
        <begin position="323"/>
        <end position="342"/>
    </location>
</feature>
<feature type="compositionally biased region" description="Polar residues" evidence="1">
    <location>
        <begin position="548"/>
        <end position="583"/>
    </location>
</feature>
<dbReference type="KEGG" id="tet:TTHERM_00561230"/>
<feature type="compositionally biased region" description="Polar residues" evidence="1">
    <location>
        <begin position="228"/>
        <end position="246"/>
    </location>
</feature>
<proteinExistence type="predicted"/>
<dbReference type="RefSeq" id="XP_001010177.2">
    <property type="nucleotide sequence ID" value="XM_001010177.3"/>
</dbReference>
<feature type="region of interest" description="Disordered" evidence="1">
    <location>
        <begin position="89"/>
        <end position="108"/>
    </location>
</feature>
<organism evidence="2 3">
    <name type="scientific">Tetrahymena thermophila (strain SB210)</name>
    <dbReference type="NCBI Taxonomy" id="312017"/>
    <lineage>
        <taxon>Eukaryota</taxon>
        <taxon>Sar</taxon>
        <taxon>Alveolata</taxon>
        <taxon>Ciliophora</taxon>
        <taxon>Intramacronucleata</taxon>
        <taxon>Oligohymenophorea</taxon>
        <taxon>Hymenostomatida</taxon>
        <taxon>Tetrahymenina</taxon>
        <taxon>Tetrahymenidae</taxon>
        <taxon>Tetrahymena</taxon>
    </lineage>
</organism>
<evidence type="ECO:0000313" key="2">
    <source>
        <dbReference type="EMBL" id="EAR89932.2"/>
    </source>
</evidence>
<feature type="compositionally biased region" description="Low complexity" evidence="1">
    <location>
        <begin position="496"/>
        <end position="510"/>
    </location>
</feature>
<dbReference type="GeneID" id="7834890"/>
<feature type="compositionally biased region" description="Low complexity" evidence="1">
    <location>
        <begin position="247"/>
        <end position="267"/>
    </location>
</feature>
<evidence type="ECO:0000256" key="1">
    <source>
        <dbReference type="SAM" id="MobiDB-lite"/>
    </source>
</evidence>
<dbReference type="EMBL" id="GG662808">
    <property type="protein sequence ID" value="EAR89932.2"/>
    <property type="molecule type" value="Genomic_DNA"/>
</dbReference>